<dbReference type="AlphaFoldDB" id="A0A1D1W545"/>
<protein>
    <submittedName>
        <fullName evidence="2">Uncharacterized protein</fullName>
    </submittedName>
</protein>
<dbReference type="EMBL" id="BDGG01000018">
    <property type="protein sequence ID" value="GAV08597.1"/>
    <property type="molecule type" value="Genomic_DNA"/>
</dbReference>
<keyword evidence="1" id="KW-1133">Transmembrane helix</keyword>
<sequence length="88" mass="9576">MAVVSQPSVIIHICALYARYTCRKRSSAPCALSILRSSSILRAVIALFLAANLPWLYVFVTIASGLQLLTDCSPPQVDLEQEEPAEGK</sequence>
<dbReference type="Proteomes" id="UP000186922">
    <property type="component" value="Unassembled WGS sequence"/>
</dbReference>
<name>A0A1D1W545_RAMVA</name>
<organism evidence="2 3">
    <name type="scientific">Ramazzottius varieornatus</name>
    <name type="common">Water bear</name>
    <name type="synonym">Tardigrade</name>
    <dbReference type="NCBI Taxonomy" id="947166"/>
    <lineage>
        <taxon>Eukaryota</taxon>
        <taxon>Metazoa</taxon>
        <taxon>Ecdysozoa</taxon>
        <taxon>Tardigrada</taxon>
        <taxon>Eutardigrada</taxon>
        <taxon>Parachela</taxon>
        <taxon>Hypsibioidea</taxon>
        <taxon>Ramazzottiidae</taxon>
        <taxon>Ramazzottius</taxon>
    </lineage>
</organism>
<gene>
    <name evidence="2" type="primary">RvY_18262-1</name>
    <name evidence="2" type="synonym">RvY_18262.1</name>
    <name evidence="2" type="ORF">RvY_18262</name>
</gene>
<evidence type="ECO:0000256" key="1">
    <source>
        <dbReference type="SAM" id="Phobius"/>
    </source>
</evidence>
<keyword evidence="1" id="KW-0472">Membrane</keyword>
<keyword evidence="3" id="KW-1185">Reference proteome</keyword>
<reference evidence="2 3" key="1">
    <citation type="journal article" date="2016" name="Nat. Commun.">
        <title>Extremotolerant tardigrade genome and improved radiotolerance of human cultured cells by tardigrade-unique protein.</title>
        <authorList>
            <person name="Hashimoto T."/>
            <person name="Horikawa D.D."/>
            <person name="Saito Y."/>
            <person name="Kuwahara H."/>
            <person name="Kozuka-Hata H."/>
            <person name="Shin-I T."/>
            <person name="Minakuchi Y."/>
            <person name="Ohishi K."/>
            <person name="Motoyama A."/>
            <person name="Aizu T."/>
            <person name="Enomoto A."/>
            <person name="Kondo K."/>
            <person name="Tanaka S."/>
            <person name="Hara Y."/>
            <person name="Koshikawa S."/>
            <person name="Sagara H."/>
            <person name="Miura T."/>
            <person name="Yokobori S."/>
            <person name="Miyagawa K."/>
            <person name="Suzuki Y."/>
            <person name="Kubo T."/>
            <person name="Oyama M."/>
            <person name="Kohara Y."/>
            <person name="Fujiyama A."/>
            <person name="Arakawa K."/>
            <person name="Katayama T."/>
            <person name="Toyoda A."/>
            <person name="Kunieda T."/>
        </authorList>
    </citation>
    <scope>NUCLEOTIDE SEQUENCE [LARGE SCALE GENOMIC DNA]</scope>
    <source>
        <strain evidence="2 3">YOKOZUNA-1</strain>
    </source>
</reference>
<comment type="caution">
    <text evidence="2">The sequence shown here is derived from an EMBL/GenBank/DDBJ whole genome shotgun (WGS) entry which is preliminary data.</text>
</comment>
<evidence type="ECO:0000313" key="2">
    <source>
        <dbReference type="EMBL" id="GAV08597.1"/>
    </source>
</evidence>
<keyword evidence="1" id="KW-0812">Transmembrane</keyword>
<feature type="transmembrane region" description="Helical" evidence="1">
    <location>
        <begin position="43"/>
        <end position="66"/>
    </location>
</feature>
<proteinExistence type="predicted"/>
<accession>A0A1D1W545</accession>
<evidence type="ECO:0000313" key="3">
    <source>
        <dbReference type="Proteomes" id="UP000186922"/>
    </source>
</evidence>